<evidence type="ECO:0000256" key="3">
    <source>
        <dbReference type="PROSITE-ProRule" id="PRU10007"/>
    </source>
</evidence>
<keyword evidence="7" id="KW-1185">Reference proteome</keyword>
<dbReference type="InterPro" id="IPR016162">
    <property type="entry name" value="Ald_DH_N"/>
</dbReference>
<dbReference type="KEGG" id="bts:Btus_1063"/>
<keyword evidence="2 4" id="KW-0560">Oxidoreductase</keyword>
<feature type="domain" description="Aldehyde dehydrogenase" evidence="5">
    <location>
        <begin position="39"/>
        <end position="500"/>
    </location>
</feature>
<dbReference type="SUPFAM" id="SSF53720">
    <property type="entry name" value="ALDH-like"/>
    <property type="match status" value="1"/>
</dbReference>
<dbReference type="PANTHER" id="PTHR11699">
    <property type="entry name" value="ALDEHYDE DEHYDROGENASE-RELATED"/>
    <property type="match status" value="1"/>
</dbReference>
<dbReference type="Gene3D" id="3.40.605.10">
    <property type="entry name" value="Aldehyde Dehydrogenase, Chain A, domain 1"/>
    <property type="match status" value="1"/>
</dbReference>
<evidence type="ECO:0000256" key="2">
    <source>
        <dbReference type="ARBA" id="ARBA00023002"/>
    </source>
</evidence>
<protein>
    <submittedName>
        <fullName evidence="6">Aldehyde Dehydrogenase</fullName>
    </submittedName>
</protein>
<evidence type="ECO:0000256" key="4">
    <source>
        <dbReference type="RuleBase" id="RU003345"/>
    </source>
</evidence>
<comment type="similarity">
    <text evidence="1 4">Belongs to the aldehyde dehydrogenase family.</text>
</comment>
<reference evidence="6 7" key="1">
    <citation type="journal article" date="2011" name="Stand. Genomic Sci.">
        <title>Complete genome sequence of the thermophilic, hydrogen-oxidizing Bacillus tusciae type strain (T2) and reclassification in the new genus, Kyrpidia gen. nov. as Kyrpidia tusciae comb. nov. and emendation of the family Alicyclobacillaceae da Costa and Rainey, 2010.</title>
        <authorList>
            <person name="Klenk H.P."/>
            <person name="Lapidus A."/>
            <person name="Chertkov O."/>
            <person name="Copeland A."/>
            <person name="Del Rio T.G."/>
            <person name="Nolan M."/>
            <person name="Lucas S."/>
            <person name="Chen F."/>
            <person name="Tice H."/>
            <person name="Cheng J.F."/>
            <person name="Han C."/>
            <person name="Bruce D."/>
            <person name="Goodwin L."/>
            <person name="Pitluck S."/>
            <person name="Pati A."/>
            <person name="Ivanova N."/>
            <person name="Mavromatis K."/>
            <person name="Daum C."/>
            <person name="Chen A."/>
            <person name="Palaniappan K."/>
            <person name="Chang Y.J."/>
            <person name="Land M."/>
            <person name="Hauser L."/>
            <person name="Jeffries C.D."/>
            <person name="Detter J.C."/>
            <person name="Rohde M."/>
            <person name="Abt B."/>
            <person name="Pukall R."/>
            <person name="Goker M."/>
            <person name="Bristow J."/>
            <person name="Markowitz V."/>
            <person name="Hugenholtz P."/>
            <person name="Eisen J.A."/>
        </authorList>
    </citation>
    <scope>NUCLEOTIDE SEQUENCE [LARGE SCALE GENOMIC DNA]</scope>
    <source>
        <strain evidence="6 7">DSM 2912</strain>
    </source>
</reference>
<gene>
    <name evidence="6" type="ordered locus">Btus_1063</name>
</gene>
<dbReference type="InterPro" id="IPR016161">
    <property type="entry name" value="Ald_DH/histidinol_DH"/>
</dbReference>
<dbReference type="PROSITE" id="PS00687">
    <property type="entry name" value="ALDEHYDE_DEHYDR_GLU"/>
    <property type="match status" value="1"/>
</dbReference>
<dbReference type="FunFam" id="3.40.605.10:FF:000007">
    <property type="entry name" value="NAD/NADP-dependent betaine aldehyde dehydrogenase"/>
    <property type="match status" value="1"/>
</dbReference>
<dbReference type="AlphaFoldDB" id="D5WWU9"/>
<evidence type="ECO:0000313" key="6">
    <source>
        <dbReference type="EMBL" id="ADG05800.1"/>
    </source>
</evidence>
<dbReference type="InterPro" id="IPR016160">
    <property type="entry name" value="Ald_DH_CS_CYS"/>
</dbReference>
<evidence type="ECO:0000259" key="5">
    <source>
        <dbReference type="Pfam" id="PF00171"/>
    </source>
</evidence>
<proteinExistence type="inferred from homology"/>
<feature type="active site" evidence="3">
    <location>
        <position position="278"/>
    </location>
</feature>
<dbReference type="InterPro" id="IPR029510">
    <property type="entry name" value="Ald_DH_CS_GLU"/>
</dbReference>
<dbReference type="STRING" id="562970.Btus_1063"/>
<evidence type="ECO:0000313" key="7">
    <source>
        <dbReference type="Proteomes" id="UP000002368"/>
    </source>
</evidence>
<dbReference type="PROSITE" id="PS00070">
    <property type="entry name" value="ALDEHYDE_DEHYDR_CYS"/>
    <property type="match status" value="1"/>
</dbReference>
<organism evidence="6 7">
    <name type="scientific">Kyrpidia tusciae (strain DSM 2912 / NBRC 15312 / T2)</name>
    <name type="common">Bacillus tusciae</name>
    <dbReference type="NCBI Taxonomy" id="562970"/>
    <lineage>
        <taxon>Bacteria</taxon>
        <taxon>Bacillati</taxon>
        <taxon>Bacillota</taxon>
        <taxon>Bacilli</taxon>
        <taxon>Bacillales</taxon>
        <taxon>Alicyclobacillaceae</taxon>
        <taxon>Kyrpidia</taxon>
    </lineage>
</organism>
<dbReference type="eggNOG" id="COG1012">
    <property type="taxonomic scope" value="Bacteria"/>
</dbReference>
<dbReference type="Pfam" id="PF00171">
    <property type="entry name" value="Aldedh"/>
    <property type="match status" value="1"/>
</dbReference>
<dbReference type="Gene3D" id="3.40.309.10">
    <property type="entry name" value="Aldehyde Dehydrogenase, Chain A, domain 2"/>
    <property type="match status" value="1"/>
</dbReference>
<sequence length="505" mass="55220">MFSREVRAMTSTLKLPVVLDRVRTFMESGPKKMLIGGRWVPSASGQTFQSVDPASGEVLCTLYAADDPDVEAAVQAARRALDGPWKNISPMERARLLWRLSDLLEAHAEELSQLESLDTGKPIAETSAVDIPYAIDHFRYFAGWTTKLSGENLPVSMPGQYLVYTRREPVGVVGAIVPWNFPLMITSWKVAPALACGNTVVLKPSELTPLTALRLGELALEAGIPPGVLNVVPGYGHTAGAALTHHRGVDKISFTGSTRVGREIVHASAADFKRLSLELGGKSPNIVFPDADLDMVAGGIMMSIFFNQGEVCCAGSRLYLHKQVYDRVLEAIVRRAKTIRQGAGVDPATQMGPLVSEQHMNRVLGYIEKGLEEGAKRLTGGVRKGSSGYFVEPTVLEARDDMTIAREEVFGPVLAVMPFEDVRDVVRRANDTEYGLAAGIWTSDVRRAIRVAHELRAGTVWINGYNLLDPTSPWGGFKQSGLGREMGRYALEHYTEMKSVWVNLT</sequence>
<dbReference type="HOGENOM" id="CLU_005391_0_0_9"/>
<dbReference type="Proteomes" id="UP000002368">
    <property type="component" value="Chromosome"/>
</dbReference>
<dbReference type="GO" id="GO:0016620">
    <property type="term" value="F:oxidoreductase activity, acting on the aldehyde or oxo group of donors, NAD or NADP as acceptor"/>
    <property type="evidence" value="ECO:0007669"/>
    <property type="project" value="InterPro"/>
</dbReference>
<accession>D5WWU9</accession>
<dbReference type="InterPro" id="IPR015590">
    <property type="entry name" value="Aldehyde_DH_dom"/>
</dbReference>
<dbReference type="FunFam" id="3.40.309.10:FF:000012">
    <property type="entry name" value="Betaine aldehyde dehydrogenase"/>
    <property type="match status" value="1"/>
</dbReference>
<name>D5WWU9_KYRT2</name>
<dbReference type="InterPro" id="IPR016163">
    <property type="entry name" value="Ald_DH_C"/>
</dbReference>
<evidence type="ECO:0000256" key="1">
    <source>
        <dbReference type="ARBA" id="ARBA00009986"/>
    </source>
</evidence>
<dbReference type="EMBL" id="CP002017">
    <property type="protein sequence ID" value="ADG05800.1"/>
    <property type="molecule type" value="Genomic_DNA"/>
</dbReference>